<dbReference type="InterPro" id="IPR006056">
    <property type="entry name" value="RidA"/>
</dbReference>
<sequence>MKKIPFLIFFIVVLGTSAVFAQKKIVKTEEAPLPVGPYSQGVIANGFFFGAGQTGVDPKTRKLVEGGIEQETTQTLENIKAVLKAANLDLTNVVNATVYLKDMNDFAKMNAIYGKYFSTNPPARTTISIVSLPGGANVEIAVVAVLKK</sequence>
<dbReference type="GO" id="GO:0019239">
    <property type="term" value="F:deaminase activity"/>
    <property type="evidence" value="ECO:0007669"/>
    <property type="project" value="TreeGrafter"/>
</dbReference>
<dbReference type="CDD" id="cd00448">
    <property type="entry name" value="YjgF_YER057c_UK114_family"/>
    <property type="match status" value="1"/>
</dbReference>
<comment type="caution">
    <text evidence="2">The sequence shown here is derived from an EMBL/GenBank/DDBJ whole genome shotgun (WGS) entry which is preliminary data.</text>
</comment>
<dbReference type="SUPFAM" id="SSF55298">
    <property type="entry name" value="YjgF-like"/>
    <property type="match status" value="1"/>
</dbReference>
<evidence type="ECO:0000256" key="1">
    <source>
        <dbReference type="ARBA" id="ARBA00010552"/>
    </source>
</evidence>
<dbReference type="FunFam" id="3.30.1330.40:FF:000001">
    <property type="entry name" value="L-PSP family endoribonuclease"/>
    <property type="match status" value="1"/>
</dbReference>
<dbReference type="EMBL" id="JASJOS010000010">
    <property type="protein sequence ID" value="MDJ1483279.1"/>
    <property type="molecule type" value="Genomic_DNA"/>
</dbReference>
<dbReference type="Gene3D" id="3.30.1330.40">
    <property type="entry name" value="RutC-like"/>
    <property type="match status" value="1"/>
</dbReference>
<dbReference type="Pfam" id="PF01042">
    <property type="entry name" value="Ribonuc_L-PSP"/>
    <property type="match status" value="1"/>
</dbReference>
<protein>
    <submittedName>
        <fullName evidence="2">Rid family detoxifying hydrolase</fullName>
    </submittedName>
</protein>
<organism evidence="2 3">
    <name type="scientific">Xanthocytophaga flava</name>
    <dbReference type="NCBI Taxonomy" id="3048013"/>
    <lineage>
        <taxon>Bacteria</taxon>
        <taxon>Pseudomonadati</taxon>
        <taxon>Bacteroidota</taxon>
        <taxon>Cytophagia</taxon>
        <taxon>Cytophagales</taxon>
        <taxon>Rhodocytophagaceae</taxon>
        <taxon>Xanthocytophaga</taxon>
    </lineage>
</organism>
<evidence type="ECO:0000313" key="3">
    <source>
        <dbReference type="Proteomes" id="UP001241110"/>
    </source>
</evidence>
<reference evidence="2" key="1">
    <citation type="submission" date="2023-05" db="EMBL/GenBank/DDBJ databases">
        <authorList>
            <person name="Zhang X."/>
        </authorList>
    </citation>
    <scope>NUCLEOTIDE SEQUENCE</scope>
    <source>
        <strain evidence="2">YF14B1</strain>
    </source>
</reference>
<dbReference type="NCBIfam" id="TIGR00004">
    <property type="entry name" value="Rid family detoxifying hydrolase"/>
    <property type="match status" value="1"/>
</dbReference>
<dbReference type="InterPro" id="IPR035959">
    <property type="entry name" value="RutC-like_sf"/>
</dbReference>
<dbReference type="AlphaFoldDB" id="A0AAE3QUZ8"/>
<dbReference type="PANTHER" id="PTHR11803:SF39">
    <property type="entry name" value="2-IMINOBUTANOATE_2-IMINOPROPANOATE DEAMINASE"/>
    <property type="match status" value="1"/>
</dbReference>
<dbReference type="RefSeq" id="WP_313982971.1">
    <property type="nucleotide sequence ID" value="NZ_JASJOS010000010.1"/>
</dbReference>
<comment type="similarity">
    <text evidence="1">Belongs to the RutC family.</text>
</comment>
<gene>
    <name evidence="2" type="ORF">QNI16_22465</name>
</gene>
<evidence type="ECO:0000313" key="2">
    <source>
        <dbReference type="EMBL" id="MDJ1483279.1"/>
    </source>
</evidence>
<dbReference type="PANTHER" id="PTHR11803">
    <property type="entry name" value="2-IMINOBUTANOATE/2-IMINOPROPANOATE DEAMINASE RIDA"/>
    <property type="match status" value="1"/>
</dbReference>
<dbReference type="Proteomes" id="UP001241110">
    <property type="component" value="Unassembled WGS sequence"/>
</dbReference>
<dbReference type="GO" id="GO:0005829">
    <property type="term" value="C:cytosol"/>
    <property type="evidence" value="ECO:0007669"/>
    <property type="project" value="TreeGrafter"/>
</dbReference>
<keyword evidence="2" id="KW-0378">Hydrolase</keyword>
<proteinExistence type="inferred from homology"/>
<name>A0AAE3QUZ8_9BACT</name>
<dbReference type="InterPro" id="IPR006175">
    <property type="entry name" value="YjgF/YER057c/UK114"/>
</dbReference>
<accession>A0AAE3QUZ8</accession>